<dbReference type="InterPro" id="IPR013324">
    <property type="entry name" value="RNA_pol_sigma_r3/r4-like"/>
</dbReference>
<dbReference type="AlphaFoldDB" id="A0A1A5YRJ3"/>
<dbReference type="EMBL" id="LYPA01000028">
    <property type="protein sequence ID" value="OBR68179.1"/>
    <property type="molecule type" value="Genomic_DNA"/>
</dbReference>
<dbReference type="GO" id="GO:0003677">
    <property type="term" value="F:DNA binding"/>
    <property type="evidence" value="ECO:0007669"/>
    <property type="project" value="InterPro"/>
</dbReference>
<reference evidence="7 8" key="1">
    <citation type="submission" date="2016-05" db="EMBL/GenBank/DDBJ databases">
        <title>Paenibacillus oryzae. sp. nov., isolated from the rice root.</title>
        <authorList>
            <person name="Zhang J."/>
            <person name="Zhang X."/>
        </authorList>
    </citation>
    <scope>NUCLEOTIDE SEQUENCE [LARGE SCALE GENOMIC DNA]</scope>
    <source>
        <strain evidence="7 8">1DrF-4</strain>
    </source>
</reference>
<dbReference type="GO" id="GO:0006352">
    <property type="term" value="P:DNA-templated transcription initiation"/>
    <property type="evidence" value="ECO:0007669"/>
    <property type="project" value="InterPro"/>
</dbReference>
<dbReference type="NCBIfam" id="TIGR02937">
    <property type="entry name" value="sigma70-ECF"/>
    <property type="match status" value="1"/>
</dbReference>
<dbReference type="Proteomes" id="UP000092024">
    <property type="component" value="Unassembled WGS sequence"/>
</dbReference>
<dbReference type="PANTHER" id="PTHR43133:SF51">
    <property type="entry name" value="RNA POLYMERASE SIGMA FACTOR"/>
    <property type="match status" value="1"/>
</dbReference>
<evidence type="ECO:0008006" key="9">
    <source>
        <dbReference type="Google" id="ProtNLM"/>
    </source>
</evidence>
<dbReference type="InterPro" id="IPR013249">
    <property type="entry name" value="RNA_pol_sigma70_r4_t2"/>
</dbReference>
<dbReference type="InterPro" id="IPR007627">
    <property type="entry name" value="RNA_pol_sigma70_r2"/>
</dbReference>
<dbReference type="PANTHER" id="PTHR43133">
    <property type="entry name" value="RNA POLYMERASE ECF-TYPE SIGMA FACTO"/>
    <property type="match status" value="1"/>
</dbReference>
<evidence type="ECO:0000259" key="5">
    <source>
        <dbReference type="Pfam" id="PF04542"/>
    </source>
</evidence>
<dbReference type="InterPro" id="IPR036388">
    <property type="entry name" value="WH-like_DNA-bd_sf"/>
</dbReference>
<comment type="similarity">
    <text evidence="1">Belongs to the sigma-70 factor family. ECF subfamily.</text>
</comment>
<proteinExistence type="inferred from homology"/>
<dbReference type="InterPro" id="IPR013325">
    <property type="entry name" value="RNA_pol_sigma_r2"/>
</dbReference>
<organism evidence="7 8">
    <name type="scientific">Paenibacillus oryzae</name>
    <dbReference type="NCBI Taxonomy" id="1844972"/>
    <lineage>
        <taxon>Bacteria</taxon>
        <taxon>Bacillati</taxon>
        <taxon>Bacillota</taxon>
        <taxon>Bacilli</taxon>
        <taxon>Bacillales</taxon>
        <taxon>Paenibacillaceae</taxon>
        <taxon>Paenibacillus</taxon>
    </lineage>
</organism>
<dbReference type="OrthoDB" id="9782703at2"/>
<dbReference type="Gene3D" id="1.10.10.10">
    <property type="entry name" value="Winged helix-like DNA-binding domain superfamily/Winged helix DNA-binding domain"/>
    <property type="match status" value="1"/>
</dbReference>
<dbReference type="GO" id="GO:0016987">
    <property type="term" value="F:sigma factor activity"/>
    <property type="evidence" value="ECO:0007669"/>
    <property type="project" value="UniProtKB-KW"/>
</dbReference>
<dbReference type="Gene3D" id="1.10.1740.10">
    <property type="match status" value="1"/>
</dbReference>
<evidence type="ECO:0000256" key="4">
    <source>
        <dbReference type="ARBA" id="ARBA00023163"/>
    </source>
</evidence>
<comment type="caution">
    <text evidence="7">The sequence shown here is derived from an EMBL/GenBank/DDBJ whole genome shotgun (WGS) entry which is preliminary data.</text>
</comment>
<keyword evidence="4" id="KW-0804">Transcription</keyword>
<dbReference type="STRING" id="1844972.A7K91_10180"/>
<dbReference type="Pfam" id="PF08281">
    <property type="entry name" value="Sigma70_r4_2"/>
    <property type="match status" value="1"/>
</dbReference>
<dbReference type="CDD" id="cd06171">
    <property type="entry name" value="Sigma70_r4"/>
    <property type="match status" value="1"/>
</dbReference>
<name>A0A1A5YRJ3_9BACL</name>
<dbReference type="InterPro" id="IPR014284">
    <property type="entry name" value="RNA_pol_sigma-70_dom"/>
</dbReference>
<evidence type="ECO:0000259" key="6">
    <source>
        <dbReference type="Pfam" id="PF08281"/>
    </source>
</evidence>
<evidence type="ECO:0000313" key="8">
    <source>
        <dbReference type="Proteomes" id="UP000092024"/>
    </source>
</evidence>
<evidence type="ECO:0000313" key="7">
    <source>
        <dbReference type="EMBL" id="OBR68179.1"/>
    </source>
</evidence>
<gene>
    <name evidence="7" type="ORF">A7K91_10180</name>
</gene>
<accession>A0A1A5YRJ3</accession>
<evidence type="ECO:0000256" key="3">
    <source>
        <dbReference type="ARBA" id="ARBA00023082"/>
    </source>
</evidence>
<dbReference type="SUPFAM" id="SSF88946">
    <property type="entry name" value="Sigma2 domain of RNA polymerase sigma factors"/>
    <property type="match status" value="1"/>
</dbReference>
<dbReference type="Pfam" id="PF04542">
    <property type="entry name" value="Sigma70_r2"/>
    <property type="match status" value="1"/>
</dbReference>
<dbReference type="SUPFAM" id="SSF88659">
    <property type="entry name" value="Sigma3 and sigma4 domains of RNA polymerase sigma factors"/>
    <property type="match status" value="1"/>
</dbReference>
<dbReference type="InterPro" id="IPR039425">
    <property type="entry name" value="RNA_pol_sigma-70-like"/>
</dbReference>
<keyword evidence="2" id="KW-0805">Transcription regulation</keyword>
<evidence type="ECO:0000256" key="2">
    <source>
        <dbReference type="ARBA" id="ARBA00023015"/>
    </source>
</evidence>
<keyword evidence="3" id="KW-0731">Sigma factor</keyword>
<evidence type="ECO:0000256" key="1">
    <source>
        <dbReference type="ARBA" id="ARBA00010641"/>
    </source>
</evidence>
<keyword evidence="8" id="KW-1185">Reference proteome</keyword>
<feature type="domain" description="RNA polymerase sigma-70 region 2" evidence="5">
    <location>
        <begin position="24"/>
        <end position="92"/>
    </location>
</feature>
<feature type="domain" description="RNA polymerase sigma factor 70 region 4 type 2" evidence="6">
    <location>
        <begin position="112"/>
        <end position="164"/>
    </location>
</feature>
<sequence length="179" mass="20616">MHGLDGIQTVIKAQKGSREAFSELVRAHESYLYAVAKGLMRSEPDIRDAMQESILLAYQSIENLRQPAYFRTWLIRILINECRRICKQNNRTVPIEPKEMDVRISSGMESDLELLDLLDGLENDLKEVIVLYYVNDMSVKEVSEILNLSQSNVKSKLHRARLKLSVLLKQTEPREVSVQ</sequence>
<protein>
    <recommendedName>
        <fullName evidence="9">RNA polymerase</fullName>
    </recommendedName>
</protein>